<evidence type="ECO:0000313" key="3">
    <source>
        <dbReference type="Proteomes" id="UP000034291"/>
    </source>
</evidence>
<dbReference type="EMBL" id="JZBS01004075">
    <property type="protein sequence ID" value="KKK12286.1"/>
    <property type="molecule type" value="Genomic_DNA"/>
</dbReference>
<feature type="domain" description="DUF6606" evidence="1">
    <location>
        <begin position="11"/>
        <end position="281"/>
    </location>
</feature>
<proteinExistence type="predicted"/>
<keyword evidence="3" id="KW-1185">Reference proteome</keyword>
<dbReference type="AlphaFoldDB" id="A0A0F8UN58"/>
<dbReference type="STRING" id="308745.A0A0F8UN58"/>
<dbReference type="InterPro" id="IPR046541">
    <property type="entry name" value="DUF6606"/>
</dbReference>
<sequence>MTTQDTLLQTFNHVAFPPKLPGKSDTQSKEVERDLICRLLDATRILKRTSHHDLLPAWIMIENSLKTCLIINENEICNKEALQNTFRSLDPDHPLIIRVREQNTGLLIHQPHENKQEIIVEAFETSPSAEQTLAAQGALQWDFPGTAVSLSCEDFQNPNFQGCLASFLEKASVESLGEFAAKTRKAGIEILEDRNTANPALITQFLMTLLETNGKRVNLPVLRKRVKDDACWDKSRLPWRRSPLWLALRVCIQRLLYLRLGSEEGQIHYKYFICLLLSNLLDDCVGKLSSEKCHFLKVKLCRRLAKLATQKHSDYTSRAAYDHAFRSVSACCENAIQNATTAIENEWGLWKKDF</sequence>
<evidence type="ECO:0000259" key="1">
    <source>
        <dbReference type="Pfam" id="PF20255"/>
    </source>
</evidence>
<dbReference type="Proteomes" id="UP000034291">
    <property type="component" value="Unassembled WGS sequence"/>
</dbReference>
<protein>
    <recommendedName>
        <fullName evidence="1">DUF6606 domain-containing protein</fullName>
    </recommendedName>
</protein>
<dbReference type="Pfam" id="PF20255">
    <property type="entry name" value="DUF6606"/>
    <property type="match status" value="1"/>
</dbReference>
<dbReference type="OrthoDB" id="3182339at2759"/>
<name>A0A0F8UN58_9EURO</name>
<gene>
    <name evidence="2" type="ORF">ARAM_007520</name>
</gene>
<reference evidence="2 3" key="1">
    <citation type="submission" date="2015-02" db="EMBL/GenBank/DDBJ databases">
        <title>Draft Genome Sequences of Two Closely-Related Aflatoxigenic Aspergillus Species Obtained from the Cote d'Ivoire.</title>
        <authorList>
            <person name="Moore G.G."/>
            <person name="Beltz S.B."/>
            <person name="Mack B.M."/>
        </authorList>
    </citation>
    <scope>NUCLEOTIDE SEQUENCE [LARGE SCALE GENOMIC DNA]</scope>
    <source>
        <strain evidence="2 3">SRRC1468</strain>
    </source>
</reference>
<accession>A0A0F8UN58</accession>
<organism evidence="2 3">
    <name type="scientific">Aspergillus rambellii</name>
    <dbReference type="NCBI Taxonomy" id="308745"/>
    <lineage>
        <taxon>Eukaryota</taxon>
        <taxon>Fungi</taxon>
        <taxon>Dikarya</taxon>
        <taxon>Ascomycota</taxon>
        <taxon>Pezizomycotina</taxon>
        <taxon>Eurotiomycetes</taxon>
        <taxon>Eurotiomycetidae</taxon>
        <taxon>Eurotiales</taxon>
        <taxon>Aspergillaceae</taxon>
        <taxon>Aspergillus</taxon>
        <taxon>Aspergillus subgen. Nidulantes</taxon>
    </lineage>
</organism>
<comment type="caution">
    <text evidence="2">The sequence shown here is derived from an EMBL/GenBank/DDBJ whole genome shotgun (WGS) entry which is preliminary data.</text>
</comment>
<evidence type="ECO:0000313" key="2">
    <source>
        <dbReference type="EMBL" id="KKK12286.1"/>
    </source>
</evidence>